<reference evidence="3" key="2">
    <citation type="submission" date="2025-08" db="UniProtKB">
        <authorList>
            <consortium name="RefSeq"/>
        </authorList>
    </citation>
    <scope>IDENTIFICATION</scope>
    <source>
        <tissue evidence="3">Leaf</tissue>
    </source>
</reference>
<protein>
    <submittedName>
        <fullName evidence="3">Uncharacterized protein LOC109725074</fullName>
    </submittedName>
</protein>
<reference evidence="2" key="1">
    <citation type="journal article" date="2015" name="Nat. Genet.">
        <title>The pineapple genome and the evolution of CAM photosynthesis.</title>
        <authorList>
            <person name="Ming R."/>
            <person name="VanBuren R."/>
            <person name="Wai C.M."/>
            <person name="Tang H."/>
            <person name="Schatz M.C."/>
            <person name="Bowers J.E."/>
            <person name="Lyons E."/>
            <person name="Wang M.L."/>
            <person name="Chen J."/>
            <person name="Biggers E."/>
            <person name="Zhang J."/>
            <person name="Huang L."/>
            <person name="Zhang L."/>
            <person name="Miao W."/>
            <person name="Zhang J."/>
            <person name="Ye Z."/>
            <person name="Miao C."/>
            <person name="Lin Z."/>
            <person name="Wang H."/>
            <person name="Zhou H."/>
            <person name="Yim W.C."/>
            <person name="Priest H.D."/>
            <person name="Zheng C."/>
            <person name="Woodhouse M."/>
            <person name="Edger P.P."/>
            <person name="Guyot R."/>
            <person name="Guo H.B."/>
            <person name="Guo H."/>
            <person name="Zheng G."/>
            <person name="Singh R."/>
            <person name="Sharma A."/>
            <person name="Min X."/>
            <person name="Zheng Y."/>
            <person name="Lee H."/>
            <person name="Gurtowski J."/>
            <person name="Sedlazeck F.J."/>
            <person name="Harkess A."/>
            <person name="McKain M.R."/>
            <person name="Liao Z."/>
            <person name="Fang J."/>
            <person name="Liu J."/>
            <person name="Zhang X."/>
            <person name="Zhang Q."/>
            <person name="Hu W."/>
            <person name="Qin Y."/>
            <person name="Wang K."/>
            <person name="Chen L.Y."/>
            <person name="Shirley N."/>
            <person name="Lin Y.R."/>
            <person name="Liu L.Y."/>
            <person name="Hernandez A.G."/>
            <person name="Wright C.L."/>
            <person name="Bulone V."/>
            <person name="Tuskan G.A."/>
            <person name="Heath K."/>
            <person name="Zee F."/>
            <person name="Moore P.H."/>
            <person name="Sunkar R."/>
            <person name="Leebens-Mack J.H."/>
            <person name="Mockler T."/>
            <person name="Bennetzen J.L."/>
            <person name="Freeling M."/>
            <person name="Sankoff D."/>
            <person name="Paterson A.H."/>
            <person name="Zhu X."/>
            <person name="Yang X."/>
            <person name="Smith J.A."/>
            <person name="Cushman J.C."/>
            <person name="Paull R.E."/>
            <person name="Yu Q."/>
        </authorList>
    </citation>
    <scope>NUCLEOTIDE SEQUENCE [LARGE SCALE GENOMIC DNA]</scope>
    <source>
        <strain evidence="2">cv. F153</strain>
    </source>
</reference>
<dbReference type="GeneID" id="109725074"/>
<evidence type="ECO:0000313" key="3">
    <source>
        <dbReference type="RefSeq" id="XP_020109720.1"/>
    </source>
</evidence>
<evidence type="ECO:0000313" key="2">
    <source>
        <dbReference type="Proteomes" id="UP000515123"/>
    </source>
</evidence>
<proteinExistence type="predicted"/>
<dbReference type="Proteomes" id="UP000515123">
    <property type="component" value="Linkage group 19"/>
</dbReference>
<feature type="compositionally biased region" description="Basic and acidic residues" evidence="1">
    <location>
        <begin position="36"/>
        <end position="61"/>
    </location>
</feature>
<name>A0A6P5GVW2_ANACO</name>
<feature type="region of interest" description="Disordered" evidence="1">
    <location>
        <begin position="94"/>
        <end position="128"/>
    </location>
</feature>
<keyword evidence="2" id="KW-1185">Reference proteome</keyword>
<feature type="compositionally biased region" description="Basic and acidic residues" evidence="1">
    <location>
        <begin position="94"/>
        <end position="109"/>
    </location>
</feature>
<organism evidence="2 3">
    <name type="scientific">Ananas comosus</name>
    <name type="common">Pineapple</name>
    <name type="synonym">Ananas ananas</name>
    <dbReference type="NCBI Taxonomy" id="4615"/>
    <lineage>
        <taxon>Eukaryota</taxon>
        <taxon>Viridiplantae</taxon>
        <taxon>Streptophyta</taxon>
        <taxon>Embryophyta</taxon>
        <taxon>Tracheophyta</taxon>
        <taxon>Spermatophyta</taxon>
        <taxon>Magnoliopsida</taxon>
        <taxon>Liliopsida</taxon>
        <taxon>Poales</taxon>
        <taxon>Bromeliaceae</taxon>
        <taxon>Bromelioideae</taxon>
        <taxon>Ananas</taxon>
    </lineage>
</organism>
<dbReference type="RefSeq" id="XP_020109720.1">
    <property type="nucleotide sequence ID" value="XM_020254131.1"/>
</dbReference>
<accession>A0A6P5GVW2</accession>
<evidence type="ECO:0000256" key="1">
    <source>
        <dbReference type="SAM" id="MobiDB-lite"/>
    </source>
</evidence>
<sequence length="170" mass="19921">MNMWPDDCDTELCLSPGGLRYNRTSRRDVSTGSSRVVERRREKLPQQQVKEEEGGGEEERPITFFYGDQMRTCDVTEIQARAIICTAKREMEEMAKKEEHFRRDRRDPHPAPPQTASSSPVVPPQPLSEGLSVKRSLQWFLQKRKSRFCDESSICSNYYRHDRDHHHDHC</sequence>
<gene>
    <name evidence="3" type="primary">LOC109725074</name>
</gene>
<feature type="region of interest" description="Disordered" evidence="1">
    <location>
        <begin position="15"/>
        <end position="62"/>
    </location>
</feature>
<dbReference type="OrthoDB" id="782771at2759"/>
<dbReference type="AlphaFoldDB" id="A0A6P5GVW2"/>